<dbReference type="Pfam" id="PF00688">
    <property type="entry name" value="TGFb_propeptide"/>
    <property type="match status" value="1"/>
</dbReference>
<dbReference type="GeneTree" id="ENSGT00940000155272"/>
<dbReference type="PANTHER" id="PTHR11848:SF119">
    <property type="entry name" value="TGF-BETA FAMILY PROFILE DOMAIN-CONTAINING PROTEIN"/>
    <property type="match status" value="1"/>
</dbReference>
<evidence type="ECO:0000256" key="1">
    <source>
        <dbReference type="ARBA" id="ARBA00004613"/>
    </source>
</evidence>
<dbReference type="Pfam" id="PF00019">
    <property type="entry name" value="TGF_beta"/>
    <property type="match status" value="1"/>
</dbReference>
<evidence type="ECO:0000256" key="4">
    <source>
        <dbReference type="ARBA" id="ARBA00022514"/>
    </source>
</evidence>
<evidence type="ECO:0000256" key="11">
    <source>
        <dbReference type="ARBA" id="ARBA00023180"/>
    </source>
</evidence>
<dbReference type="InterPro" id="IPR029034">
    <property type="entry name" value="Cystine-knot_cytokine"/>
</dbReference>
<accession>A0AAQ4Q3K8</accession>
<keyword evidence="9 12" id="KW-0339">Growth factor</keyword>
<reference evidence="15" key="3">
    <citation type="submission" date="2025-09" db="UniProtKB">
        <authorList>
            <consortium name="Ensembl"/>
        </authorList>
    </citation>
    <scope>IDENTIFICATION</scope>
</reference>
<evidence type="ECO:0000313" key="15">
    <source>
        <dbReference type="Ensembl" id="ENSGACP00000044918.1"/>
    </source>
</evidence>
<evidence type="ECO:0000256" key="8">
    <source>
        <dbReference type="ARBA" id="ARBA00022855"/>
    </source>
</evidence>
<evidence type="ECO:0000256" key="2">
    <source>
        <dbReference type="ARBA" id="ARBA00006656"/>
    </source>
</evidence>
<evidence type="ECO:0000256" key="9">
    <source>
        <dbReference type="ARBA" id="ARBA00023030"/>
    </source>
</evidence>
<keyword evidence="6" id="KW-0732">Signal</keyword>
<reference evidence="15" key="2">
    <citation type="submission" date="2025-08" db="UniProtKB">
        <authorList>
            <consortium name="Ensembl"/>
        </authorList>
    </citation>
    <scope>IDENTIFICATION</scope>
</reference>
<dbReference type="SUPFAM" id="SSF57501">
    <property type="entry name" value="Cystine-knot cytokines"/>
    <property type="match status" value="1"/>
</dbReference>
<dbReference type="InterPro" id="IPR015615">
    <property type="entry name" value="TGF-beta-rel"/>
</dbReference>
<dbReference type="GO" id="GO:0008083">
    <property type="term" value="F:growth factor activity"/>
    <property type="evidence" value="ECO:0007669"/>
    <property type="project" value="UniProtKB-KW"/>
</dbReference>
<dbReference type="Proteomes" id="UP000007635">
    <property type="component" value="Chromosome X"/>
</dbReference>
<proteinExistence type="inferred from homology"/>
<dbReference type="PROSITE" id="PS51362">
    <property type="entry name" value="TGF_BETA_2"/>
    <property type="match status" value="1"/>
</dbReference>
<dbReference type="GO" id="GO:0005615">
    <property type="term" value="C:extracellular space"/>
    <property type="evidence" value="ECO:0007669"/>
    <property type="project" value="UniProtKB-KW"/>
</dbReference>
<evidence type="ECO:0000256" key="6">
    <source>
        <dbReference type="ARBA" id="ARBA00022729"/>
    </source>
</evidence>
<dbReference type="GO" id="GO:0001503">
    <property type="term" value="P:ossification"/>
    <property type="evidence" value="ECO:0007669"/>
    <property type="project" value="UniProtKB-KW"/>
</dbReference>
<evidence type="ECO:0000256" key="13">
    <source>
        <dbReference type="SAM" id="MobiDB-lite"/>
    </source>
</evidence>
<evidence type="ECO:0000256" key="3">
    <source>
        <dbReference type="ARBA" id="ARBA00022473"/>
    </source>
</evidence>
<dbReference type="InterPro" id="IPR001111">
    <property type="entry name" value="TGF-b_propeptide"/>
</dbReference>
<keyword evidence="5" id="KW-0964">Secreted</keyword>
<dbReference type="FunFam" id="2.60.120.970:FF:000017">
    <property type="entry name" value="Bone morphogenetic protein 8a"/>
    <property type="match status" value="1"/>
</dbReference>
<dbReference type="InterPro" id="IPR017948">
    <property type="entry name" value="TGFb_CS"/>
</dbReference>
<dbReference type="FunFam" id="2.10.90.10:FF:000020">
    <property type="entry name" value="bone morphogenetic protein 8B"/>
    <property type="match status" value="1"/>
</dbReference>
<sequence length="441" mass="49151">CPRSHYLCFSCCTTESGVLPPPSTSRPPGPLLPPRSLLLLLLCLSLWSQQAGALVPSSFRRLSGREKKEMQKEILSILGLPGRPRPHPPLRPPSSAPLFMLDLYHAMAADGGEEEGNEIIGTGRSGGAERSAQVSPAALPTLSTHTPPLGTVVSEADTVMSFVNLVEQERDLLQPRPYWKEFRFDLTPLPQGETVTAAEFRIYKTLTMGQRANRTLHISVYEIQRESRHREPELVLLDMQSVPAGQEGWLAFDVTSASNHWLLHPRSNLGIRLYVETEEDRSLSAGWIGLVGRKGPRSKQPFMVTFFRESQVPCRPPRAVRPHPRKKKPKSDLPVPSQACKKHELYVSFSDLGWKDWVLAPTGYSAYYCDGECFYPLGSCMNATNHALIQQVVHLLKPDEVPKACCAPTKLSPISVLFYDDNNNVILKKHRNMVVKTCGCL</sequence>
<evidence type="ECO:0000256" key="10">
    <source>
        <dbReference type="ARBA" id="ARBA00023157"/>
    </source>
</evidence>
<evidence type="ECO:0000256" key="7">
    <source>
        <dbReference type="ARBA" id="ARBA00022782"/>
    </source>
</evidence>
<evidence type="ECO:0000256" key="12">
    <source>
        <dbReference type="RuleBase" id="RU000354"/>
    </source>
</evidence>
<reference evidence="15 16" key="1">
    <citation type="journal article" date="2021" name="G3 (Bethesda)">
        <title>Improved contiguity of the threespine stickleback genome using long-read sequencing.</title>
        <authorList>
            <person name="Nath S."/>
            <person name="Shaw D.E."/>
            <person name="White M.A."/>
        </authorList>
    </citation>
    <scope>NUCLEOTIDE SEQUENCE [LARGE SCALE GENOMIC DNA]</scope>
    <source>
        <strain evidence="15 16">Lake Benthic</strain>
    </source>
</reference>
<feature type="compositionally biased region" description="Basic residues" evidence="13">
    <location>
        <begin position="318"/>
        <end position="329"/>
    </location>
</feature>
<evidence type="ECO:0000256" key="5">
    <source>
        <dbReference type="ARBA" id="ARBA00022525"/>
    </source>
</evidence>
<dbReference type="InterPro" id="IPR001839">
    <property type="entry name" value="TGF-b_C"/>
</dbReference>
<evidence type="ECO:0000313" key="16">
    <source>
        <dbReference type="Proteomes" id="UP000007635"/>
    </source>
</evidence>
<keyword evidence="16" id="KW-1185">Reference proteome</keyword>
<dbReference type="PANTHER" id="PTHR11848">
    <property type="entry name" value="TGF-BETA FAMILY"/>
    <property type="match status" value="1"/>
</dbReference>
<organism evidence="15 16">
    <name type="scientific">Gasterosteus aculeatus aculeatus</name>
    <name type="common">three-spined stickleback</name>
    <dbReference type="NCBI Taxonomy" id="481459"/>
    <lineage>
        <taxon>Eukaryota</taxon>
        <taxon>Metazoa</taxon>
        <taxon>Chordata</taxon>
        <taxon>Craniata</taxon>
        <taxon>Vertebrata</taxon>
        <taxon>Euteleostomi</taxon>
        <taxon>Actinopterygii</taxon>
        <taxon>Neopterygii</taxon>
        <taxon>Teleostei</taxon>
        <taxon>Neoteleostei</taxon>
        <taxon>Acanthomorphata</taxon>
        <taxon>Eupercaria</taxon>
        <taxon>Perciformes</taxon>
        <taxon>Cottioidei</taxon>
        <taxon>Gasterosteales</taxon>
        <taxon>Gasterosteidae</taxon>
        <taxon>Gasterosteus</taxon>
    </lineage>
</organism>
<dbReference type="GO" id="GO:0030154">
    <property type="term" value="P:cell differentiation"/>
    <property type="evidence" value="ECO:0007669"/>
    <property type="project" value="UniProtKB-KW"/>
</dbReference>
<dbReference type="Gene3D" id="2.60.120.970">
    <property type="match status" value="1"/>
</dbReference>
<evidence type="ECO:0000259" key="14">
    <source>
        <dbReference type="PROSITE" id="PS51362"/>
    </source>
</evidence>
<keyword evidence="3" id="KW-0217">Developmental protein</keyword>
<feature type="domain" description="TGF-beta family profile" evidence="14">
    <location>
        <begin position="325"/>
        <end position="441"/>
    </location>
</feature>
<dbReference type="GO" id="GO:0005125">
    <property type="term" value="F:cytokine activity"/>
    <property type="evidence" value="ECO:0007669"/>
    <property type="project" value="UniProtKB-KW"/>
</dbReference>
<comment type="similarity">
    <text evidence="2 12">Belongs to the TGF-beta family.</text>
</comment>
<dbReference type="AlphaFoldDB" id="A0AAQ4Q3K8"/>
<dbReference type="Ensembl" id="ENSGACT00000069814.1">
    <property type="protein sequence ID" value="ENSGACP00000044918.1"/>
    <property type="gene ID" value="ENSGACG00000001991.2"/>
</dbReference>
<dbReference type="PROSITE" id="PS00250">
    <property type="entry name" value="TGF_BETA_1"/>
    <property type="match status" value="1"/>
</dbReference>
<protein>
    <submittedName>
        <fullName evidence="15">Bone morphogenetic protein 8a</fullName>
    </submittedName>
</protein>
<dbReference type="Gene3D" id="2.10.90.10">
    <property type="entry name" value="Cystine-knot cytokines"/>
    <property type="match status" value="1"/>
</dbReference>
<dbReference type="SMART" id="SM00204">
    <property type="entry name" value="TGFB"/>
    <property type="match status" value="1"/>
</dbReference>
<comment type="subcellular location">
    <subcellularLocation>
        <location evidence="1">Secreted</location>
    </subcellularLocation>
</comment>
<name>A0AAQ4Q3K8_GASAC</name>
<keyword evidence="8" id="KW-0892">Osteogenesis</keyword>
<keyword evidence="7" id="KW-0221">Differentiation</keyword>
<keyword evidence="4" id="KW-0202">Cytokine</keyword>
<feature type="region of interest" description="Disordered" evidence="13">
    <location>
        <begin position="314"/>
        <end position="336"/>
    </location>
</feature>
<keyword evidence="10" id="KW-1015">Disulfide bond</keyword>
<keyword evidence="11" id="KW-0325">Glycoprotein</keyword>